<organism evidence="2 3">
    <name type="scientific">Actinomadura rudentiformis</name>
    <dbReference type="NCBI Taxonomy" id="359158"/>
    <lineage>
        <taxon>Bacteria</taxon>
        <taxon>Bacillati</taxon>
        <taxon>Actinomycetota</taxon>
        <taxon>Actinomycetes</taxon>
        <taxon>Streptosporangiales</taxon>
        <taxon>Thermomonosporaceae</taxon>
        <taxon>Actinomadura</taxon>
    </lineage>
</organism>
<evidence type="ECO:0000256" key="1">
    <source>
        <dbReference type="SAM" id="MobiDB-lite"/>
    </source>
</evidence>
<dbReference type="RefSeq" id="WP_151562080.1">
    <property type="nucleotide sequence ID" value="NZ_WBMT01000009.1"/>
</dbReference>
<feature type="compositionally biased region" description="Pro residues" evidence="1">
    <location>
        <begin position="56"/>
        <end position="69"/>
    </location>
</feature>
<dbReference type="AlphaFoldDB" id="A0A6H9YLG1"/>
<sequence>MATQEQVDAIAARIESAVSGLRADIEALKAAHPELDLSGLEGRVADLEGLDAENPAPVPEPAPEPGEQS</sequence>
<reference evidence="2 3" key="1">
    <citation type="submission" date="2019-09" db="EMBL/GenBank/DDBJ databases">
        <title>Actinomadura physcomitrii sp. nov., a novel actinomycete isolated from moss [Physcomitrium sphaericum (Ludw) Fuernr].</title>
        <authorList>
            <person name="Zhuang X."/>
            <person name="Liu C."/>
        </authorList>
    </citation>
    <scope>NUCLEOTIDE SEQUENCE [LARGE SCALE GENOMIC DNA]</scope>
    <source>
        <strain evidence="2 3">HMC1</strain>
    </source>
</reference>
<feature type="region of interest" description="Disordered" evidence="1">
    <location>
        <begin position="43"/>
        <end position="69"/>
    </location>
</feature>
<protein>
    <submittedName>
        <fullName evidence="2">Uncharacterized protein</fullName>
    </submittedName>
</protein>
<evidence type="ECO:0000313" key="3">
    <source>
        <dbReference type="Proteomes" id="UP000468735"/>
    </source>
</evidence>
<name>A0A6H9YLG1_9ACTN</name>
<gene>
    <name evidence="2" type="ORF">F8566_20215</name>
</gene>
<proteinExistence type="predicted"/>
<evidence type="ECO:0000313" key="2">
    <source>
        <dbReference type="EMBL" id="KAB2347339.1"/>
    </source>
</evidence>
<keyword evidence="3" id="KW-1185">Reference proteome</keyword>
<dbReference type="Proteomes" id="UP000468735">
    <property type="component" value="Unassembled WGS sequence"/>
</dbReference>
<comment type="caution">
    <text evidence="2">The sequence shown here is derived from an EMBL/GenBank/DDBJ whole genome shotgun (WGS) entry which is preliminary data.</text>
</comment>
<accession>A0A6H9YLG1</accession>
<dbReference type="EMBL" id="WBMT01000009">
    <property type="protein sequence ID" value="KAB2347339.1"/>
    <property type="molecule type" value="Genomic_DNA"/>
</dbReference>